<evidence type="ECO:0000313" key="1">
    <source>
        <dbReference type="EMBL" id="OQQ89367.1"/>
    </source>
</evidence>
<sequence>MAVELFEGFAQHRGLLGEKGGYVVATNNGNYARAFGKSTSGAIGTIKNGKITMYRIGGTSYSSGEQQGIVAIDPRELNRIDALDYVSSHVGEVYDWKELALAIGQQYSTQFDLITYTLTPDKKFRDLNNEQQGIVIQLYFNQVSLEEARESFDEVKANYDDRQEFVDRLRRRIQSIKATETSRVGGVEFSINGYIGGGIKIEDENKVLIKFNISPHVVGSKSRGRKAEKEQFTKIKDEILKQCKDYSEDKVFNFTLDDIEDSVTDTYVQVYTELRNTVRMISNDITTNKDFEEYPDFNRISAISKLYTSLGLGSDIGYKDLDEDLLRAYWNNEISSFEFANASENQMPQRVVHAVVNRRLADKNLDLEGFTERLTSILTQDYVLSENQSENYDLISYDVRNLIWDRFNEIKDEISGVTSYSEAFYYYSSPIKQYTDQIEQYVLNKFNVDNSDKLAEDTKIMLSLAQDALKKTLQEDLDYAYERFVTASHLDNVEGALQPTLPDLVSSKYKDSLVVEFRQQIADTVTDKAIIHELIKQFMNEKGNAYFDGLIQNEYDYEKGMQAARDLIMENITTLPDYRFVSRDYLRNILLKVNSLPLLCELASIDQVDNFIEKYAPDWEENIDENAVKAEQKHDMVEQLKANSELQNAFESSVTMLCDSQLQEFAKLFNLRYADKFLPLSFVNNAKDVVLSNDVFKTDLINKVVADNDDILEIPEYTKLIINEVQHVNSVNGLSFSAFYLKLYLDEPNYKELALVTLKLLATIVPPYRNKSEEYWEKTFKNAINRDNNVMKFISFADNADITSAVELAGDTDEEAEAKTTVENVKPYISIKIFSKYIKILEDKLKDNNINLRGLLVNDNTLPTLRQEIRAIILDHFNKEKENISKDPSISLKNDRITITKEYVEQNLEPEILEKVDALVERITTNAPLKSKRIFVDELAALKNINRDIATVIIGKALPSVEPKEDKYPYAEKPDVFGFLEKYYPEWEEVLKENSNDETESESDVTSDEVEALWRKFDQLSSDFYNNLATDTIDDTYPEISAQLSAYLRYTPYCEMIVQVAHGMIMDNLSSKLENKSLQEKKTILTDGSVELKDAVDYVKDSLSKENLDENVLVEYKKTMFEQLRTFLNANNIDPEKQDALRQKVLGEQDIKWINSFADNPPTLDFLKDYMPELFETDTLTYDDAHKILLSMRNDVSSRVEQVLTDRLKEEQYRNIPNEIVQIPGKRLDNTVDVVVDYINTLFVNSYQMQRNFTPNEDEIKDIILSNLKDDNFNSSIDACYNLLVNEINQEAKTKAIKYLSTTEPFNSRDKGFWSNEIMYLRGGDFASLVFTDDFNKLVEKYIPDWKEKAEKENNTPEFKEEYIRLLRLGISKATRTKFAGNKFLIKTQYKSVDGLAEYIVDTYKDIFFDDYKLYVAKSKSNQAGRNYFSSTSFKNLYEDITTKLVSEEDLRKAVIDDLNKDMGSILSKEDLAKIDRSSFSTEYILNASTDNNLRNELFSSLGITINIDITKKLSTDEVQDIICTETEPMILEFAREEPFENYLMDKRLDNDGYFGRISDADQAGKRQLNNIQIKMSSHVLKNWYMEYKYTLLFMPENKTVLISNIKNYFNSVKIKSFEQKIFKSLIEIYIGRTDEMYDKAINDYFKPWLKATPPYNQVPADYLVSQLKQVRNTIRGAETLISAASRNEAFDVFIDKYLGSWRDVLNDNAGEAVTDVTKESVSDVLRGLFSDAVRSYYSNYYLPADIIEKIAVSNDIDKLIAIEVSNSYKDIKDTNPSIEDIPELKRYIVETQGYSNNELESIINQNVNIENFRNIVVPDVEEKILNEALVDDVTLNNFLDKLSVEDMIEIYKTSDVNSFLQRFQRA</sequence>
<protein>
    <submittedName>
        <fullName evidence="1">Uncharacterized protein</fullName>
    </submittedName>
</protein>
<proteinExistence type="predicted"/>
<evidence type="ECO:0000313" key="2">
    <source>
        <dbReference type="Proteomes" id="UP000192575"/>
    </source>
</evidence>
<comment type="caution">
    <text evidence="1">The sequence shown here is derived from an EMBL/GenBank/DDBJ whole genome shotgun (WGS) entry which is preliminary data.</text>
</comment>
<organism evidence="1 2">
    <name type="scientific">Ligilactobacillus salivarius</name>
    <dbReference type="NCBI Taxonomy" id="1624"/>
    <lineage>
        <taxon>Bacteria</taxon>
        <taxon>Bacillati</taxon>
        <taxon>Bacillota</taxon>
        <taxon>Bacilli</taxon>
        <taxon>Lactobacillales</taxon>
        <taxon>Lactobacillaceae</taxon>
        <taxon>Ligilactobacillus</taxon>
    </lineage>
</organism>
<dbReference type="EMBL" id="NBEF01000033">
    <property type="protein sequence ID" value="OQQ89367.1"/>
    <property type="molecule type" value="Genomic_DNA"/>
</dbReference>
<name>A0A1V9R851_9LACO</name>
<gene>
    <name evidence="1" type="ORF">B6U56_09410</name>
</gene>
<dbReference type="RefSeq" id="WP_081535464.1">
    <property type="nucleotide sequence ID" value="NZ_NBEF01000033.1"/>
</dbReference>
<reference evidence="1 2" key="1">
    <citation type="submission" date="2017-03" db="EMBL/GenBank/DDBJ databases">
        <title>Phylogenomics and comparative genomics of Lactobacillus salivarius, a mammalian gut commensal.</title>
        <authorList>
            <person name="Harris H.M."/>
        </authorList>
    </citation>
    <scope>NUCLEOTIDE SEQUENCE [LARGE SCALE GENOMIC DNA]</scope>
    <source>
        <strain evidence="1 2">JCM 1047</strain>
    </source>
</reference>
<accession>A0A1V9R851</accession>
<dbReference type="Proteomes" id="UP000192575">
    <property type="component" value="Unassembled WGS sequence"/>
</dbReference>